<protein>
    <recommendedName>
        <fullName evidence="4">Four helix bundle sensory module for signal transduction</fullName>
    </recommendedName>
</protein>
<dbReference type="Proteomes" id="UP000182114">
    <property type="component" value="Unassembled WGS sequence"/>
</dbReference>
<evidence type="ECO:0000256" key="1">
    <source>
        <dbReference type="SAM" id="Phobius"/>
    </source>
</evidence>
<keyword evidence="1" id="KW-1133">Transmembrane helix</keyword>
<evidence type="ECO:0008006" key="4">
    <source>
        <dbReference type="Google" id="ProtNLM"/>
    </source>
</evidence>
<reference evidence="3" key="1">
    <citation type="submission" date="2016-10" db="EMBL/GenBank/DDBJ databases">
        <authorList>
            <person name="Varghese N."/>
            <person name="Submissions S."/>
        </authorList>
    </citation>
    <scope>NUCLEOTIDE SEQUENCE [LARGE SCALE GENOMIC DNA]</scope>
    <source>
        <strain evidence="3">DSM 24729</strain>
    </source>
</reference>
<name>A0A1G7E0J9_9FLAO</name>
<evidence type="ECO:0000313" key="3">
    <source>
        <dbReference type="Proteomes" id="UP000182114"/>
    </source>
</evidence>
<proteinExistence type="predicted"/>
<dbReference type="RefSeq" id="WP_074537383.1">
    <property type="nucleotide sequence ID" value="NZ_FNBD01000002.1"/>
</dbReference>
<gene>
    <name evidence="2" type="ORF">SAMN04487992_10210</name>
</gene>
<sequence length="208" mass="23748">MFKNFTIAQKVQVGLILGIAFLLVLGTNRLDKRHFSTVQTTVNSVYKDRVIVQNLIYKLNAIFHAKEIRFIRKKDFNTIPDENQKAEELFSAFAATKLTGKEKNVLDDLQDQFQNLKKLETNLLQNSEVLQANHQTSAERILSKIEQNLNVLAKIQLEESRELTQLSNKSLGMTILLSKLEVAFLILIGIAMLTLIFYPVKTEVVVQE</sequence>
<keyword evidence="3" id="KW-1185">Reference proteome</keyword>
<dbReference type="AlphaFoldDB" id="A0A1G7E0J9"/>
<organism evidence="2 3">
    <name type="scientific">Cellulophaga baltica</name>
    <dbReference type="NCBI Taxonomy" id="76594"/>
    <lineage>
        <taxon>Bacteria</taxon>
        <taxon>Pseudomonadati</taxon>
        <taxon>Bacteroidota</taxon>
        <taxon>Flavobacteriia</taxon>
        <taxon>Flavobacteriales</taxon>
        <taxon>Flavobacteriaceae</taxon>
        <taxon>Cellulophaga</taxon>
    </lineage>
</organism>
<feature type="transmembrane region" description="Helical" evidence="1">
    <location>
        <begin position="6"/>
        <end position="25"/>
    </location>
</feature>
<dbReference type="EMBL" id="FNBD01000002">
    <property type="protein sequence ID" value="SDE57171.1"/>
    <property type="molecule type" value="Genomic_DNA"/>
</dbReference>
<dbReference type="eggNOG" id="ENOG5032RV0">
    <property type="taxonomic scope" value="Bacteria"/>
</dbReference>
<keyword evidence="1" id="KW-0812">Transmembrane</keyword>
<feature type="transmembrane region" description="Helical" evidence="1">
    <location>
        <begin position="182"/>
        <end position="200"/>
    </location>
</feature>
<accession>A0A1G7E0J9</accession>
<evidence type="ECO:0000313" key="2">
    <source>
        <dbReference type="EMBL" id="SDE57171.1"/>
    </source>
</evidence>
<keyword evidence="1" id="KW-0472">Membrane</keyword>